<reference evidence="4" key="2">
    <citation type="submission" date="2025-08" db="UniProtKB">
        <authorList>
            <consortium name="Ensembl"/>
        </authorList>
    </citation>
    <scope>IDENTIFICATION</scope>
</reference>
<protein>
    <submittedName>
        <fullName evidence="4">Uncharacterized protein</fullName>
    </submittedName>
</protein>
<dbReference type="InterPro" id="IPR050403">
    <property type="entry name" value="Myosin_RLC"/>
</dbReference>
<evidence type="ECO:0000256" key="3">
    <source>
        <dbReference type="ARBA" id="ARBA00022837"/>
    </source>
</evidence>
<organism evidence="4 5">
    <name type="scientific">Oncorhynchus mykiss</name>
    <name type="common">Rainbow trout</name>
    <name type="synonym">Salmo gairdneri</name>
    <dbReference type="NCBI Taxonomy" id="8022"/>
    <lineage>
        <taxon>Eukaryota</taxon>
        <taxon>Metazoa</taxon>
        <taxon>Chordata</taxon>
        <taxon>Craniata</taxon>
        <taxon>Vertebrata</taxon>
        <taxon>Euteleostomi</taxon>
        <taxon>Actinopterygii</taxon>
        <taxon>Neopterygii</taxon>
        <taxon>Teleostei</taxon>
        <taxon>Protacanthopterygii</taxon>
        <taxon>Salmoniformes</taxon>
        <taxon>Salmonidae</taxon>
        <taxon>Salmoninae</taxon>
        <taxon>Oncorhynchus</taxon>
    </lineage>
</organism>
<dbReference type="SUPFAM" id="SSF47473">
    <property type="entry name" value="EF-hand"/>
    <property type="match status" value="1"/>
</dbReference>
<name>A0A8C7UDX1_ONCMY</name>
<keyword evidence="1" id="KW-0479">Metal-binding</keyword>
<dbReference type="Proteomes" id="UP000694395">
    <property type="component" value="Chromosome 5"/>
</dbReference>
<dbReference type="GO" id="GO:0046872">
    <property type="term" value="F:metal ion binding"/>
    <property type="evidence" value="ECO:0007669"/>
    <property type="project" value="UniProtKB-KW"/>
</dbReference>
<evidence type="ECO:0000256" key="2">
    <source>
        <dbReference type="ARBA" id="ARBA00022737"/>
    </source>
</evidence>
<keyword evidence="5" id="KW-1185">Reference proteome</keyword>
<reference evidence="4" key="3">
    <citation type="submission" date="2025-09" db="UniProtKB">
        <authorList>
            <consortium name="Ensembl"/>
        </authorList>
    </citation>
    <scope>IDENTIFICATION</scope>
</reference>
<keyword evidence="3" id="KW-0106">Calcium</keyword>
<evidence type="ECO:0000256" key="1">
    <source>
        <dbReference type="ARBA" id="ARBA00022723"/>
    </source>
</evidence>
<keyword evidence="2" id="KW-0677">Repeat</keyword>
<accession>A0A8C7UDX1</accession>
<dbReference type="AlphaFoldDB" id="A0A8C7UDX1"/>
<evidence type="ECO:0000313" key="4">
    <source>
        <dbReference type="Ensembl" id="ENSOMYP00000091783.2"/>
    </source>
</evidence>
<sequence>MRAQRASSNVFSMFKQTQIQEFKELSSHMITNIIDGFIDKEDLKDTYESPGKLNVKNNELEDMLKEACSPINFTMFLNLFGEKLHGTDPEEIILNKFRMFNPDTKGYVHIYYLSNICLQTFQVKQMFQSPTFDPAGNLDYKSLCYIITRGEEQEE</sequence>
<dbReference type="FunFam" id="1.10.238.10:FF:000007">
    <property type="entry name" value="Putative myosin regulatory light chain sqh"/>
    <property type="match status" value="1"/>
</dbReference>
<dbReference type="InterPro" id="IPR011992">
    <property type="entry name" value="EF-hand-dom_pair"/>
</dbReference>
<dbReference type="GeneTree" id="ENSGT00940000163023"/>
<dbReference type="Ensembl" id="ENSOMYT00000099870.2">
    <property type="protein sequence ID" value="ENSOMYP00000091783.2"/>
    <property type="gene ID" value="ENSOMYG00000042145.2"/>
</dbReference>
<evidence type="ECO:0000313" key="5">
    <source>
        <dbReference type="Proteomes" id="UP000694395"/>
    </source>
</evidence>
<dbReference type="PANTHER" id="PTHR23049">
    <property type="entry name" value="MYOSIN REGULATORY LIGHT CHAIN 2"/>
    <property type="match status" value="1"/>
</dbReference>
<reference evidence="4" key="1">
    <citation type="submission" date="2020-07" db="EMBL/GenBank/DDBJ databases">
        <title>A long reads based de novo assembly of the rainbow trout Arlee double haploid line genome.</title>
        <authorList>
            <person name="Gao G."/>
            <person name="Palti Y."/>
        </authorList>
    </citation>
    <scope>NUCLEOTIDE SEQUENCE [LARGE SCALE GENOMIC DNA]</scope>
</reference>
<proteinExistence type="predicted"/>
<dbReference type="Gene3D" id="1.10.238.10">
    <property type="entry name" value="EF-hand"/>
    <property type="match status" value="1"/>
</dbReference>